<name>A0A8T1BIL8_9STRA</name>
<dbReference type="Proteomes" id="UP000735874">
    <property type="component" value="Unassembled WGS sequence"/>
</dbReference>
<accession>A0A8T1BIL8</accession>
<sequence length="108" mass="12401">MKIDNLLGIKKVNKILDSQLADKLVKGKKCWGWLDMKTLDEALTGTWAQTKDVFARLRANKVDLTELTMALKLHPSIEKKYRFVYEAYAGYMKTPVAKILSGRKRKRG</sequence>
<proteinExistence type="predicted"/>
<dbReference type="EMBL" id="RCMG01000834">
    <property type="protein sequence ID" value="KAG2845511.1"/>
    <property type="molecule type" value="Genomic_DNA"/>
</dbReference>
<dbReference type="EMBL" id="RCMI01000689">
    <property type="protein sequence ID" value="KAG2900680.1"/>
    <property type="molecule type" value="Genomic_DNA"/>
</dbReference>
<dbReference type="EMBL" id="RCML01000673">
    <property type="protein sequence ID" value="KAG2971366.1"/>
    <property type="molecule type" value="Genomic_DNA"/>
</dbReference>
<protein>
    <submittedName>
        <fullName evidence="2">Uncharacterized protein</fullName>
    </submittedName>
</protein>
<dbReference type="Proteomes" id="UP000774804">
    <property type="component" value="Unassembled WGS sequence"/>
</dbReference>
<comment type="caution">
    <text evidence="2">The sequence shown here is derived from an EMBL/GenBank/DDBJ whole genome shotgun (WGS) entry which is preliminary data.</text>
</comment>
<evidence type="ECO:0000313" key="4">
    <source>
        <dbReference type="Proteomes" id="UP000774804"/>
    </source>
</evidence>
<organism evidence="2 4">
    <name type="scientific">Phytophthora cactorum</name>
    <dbReference type="NCBI Taxonomy" id="29920"/>
    <lineage>
        <taxon>Eukaryota</taxon>
        <taxon>Sar</taxon>
        <taxon>Stramenopiles</taxon>
        <taxon>Oomycota</taxon>
        <taxon>Peronosporomycetes</taxon>
        <taxon>Peronosporales</taxon>
        <taxon>Peronosporaceae</taxon>
        <taxon>Phytophthora</taxon>
    </lineage>
</organism>
<dbReference type="Proteomes" id="UP000697107">
    <property type="component" value="Unassembled WGS sequence"/>
</dbReference>
<dbReference type="VEuPathDB" id="FungiDB:PC110_g13992"/>
<dbReference type="AlphaFoldDB" id="A0A8T1BIL8"/>
<evidence type="ECO:0000313" key="1">
    <source>
        <dbReference type="EMBL" id="KAG2845511.1"/>
    </source>
</evidence>
<reference evidence="2" key="1">
    <citation type="submission" date="2018-10" db="EMBL/GenBank/DDBJ databases">
        <title>Effector identification in a new, highly contiguous assembly of the strawberry crown rot pathogen Phytophthora cactorum.</title>
        <authorList>
            <person name="Armitage A.D."/>
            <person name="Nellist C.F."/>
            <person name="Bates H."/>
            <person name="Vickerstaff R.J."/>
            <person name="Harrison R.J."/>
        </authorList>
    </citation>
    <scope>NUCLEOTIDE SEQUENCE</scope>
    <source>
        <strain evidence="1">15-7</strain>
        <strain evidence="2">4032</strain>
        <strain evidence="3">P415</strain>
    </source>
</reference>
<evidence type="ECO:0000313" key="2">
    <source>
        <dbReference type="EMBL" id="KAG2900680.1"/>
    </source>
</evidence>
<gene>
    <name evidence="1" type="ORF">PC113_g18165</name>
    <name evidence="2" type="ORF">PC115_g16137</name>
    <name evidence="3" type="ORF">PC118_g16334</name>
</gene>
<evidence type="ECO:0000313" key="3">
    <source>
        <dbReference type="EMBL" id="KAG2971366.1"/>
    </source>
</evidence>